<accession>A0A564VJZ5</accession>
<evidence type="ECO:0000313" key="2">
    <source>
        <dbReference type="Proteomes" id="UP000345266"/>
    </source>
</evidence>
<proteinExistence type="predicted"/>
<reference evidence="1 2" key="1">
    <citation type="submission" date="2019-07" db="EMBL/GenBank/DDBJ databases">
        <authorList>
            <person name="Hibberd C M."/>
            <person name="Gehrig L. J."/>
            <person name="Chang H.-W."/>
            <person name="Venkatesh S."/>
        </authorList>
    </citation>
    <scope>NUCLEOTIDE SEQUENCE [LARGE SCALE GENOMIC DNA]</scope>
    <source>
        <strain evidence="1">Bifidobacterium_longum_subsp_infantis_JG_Bg463</strain>
    </source>
</reference>
<sequence>MVERVFNRMKHYRKAVTRHDRLDEVFLAGPGSSSSSST</sequence>
<evidence type="ECO:0000313" key="1">
    <source>
        <dbReference type="EMBL" id="VUX32855.1"/>
    </source>
</evidence>
<protein>
    <recommendedName>
        <fullName evidence="3">Transposase</fullName>
    </recommendedName>
</protein>
<dbReference type="Proteomes" id="UP000345266">
    <property type="component" value="Unassembled WGS sequence"/>
</dbReference>
<dbReference type="EMBL" id="CABHNT010000025">
    <property type="protein sequence ID" value="VUX32855.1"/>
    <property type="molecule type" value="Genomic_DNA"/>
</dbReference>
<organism evidence="1 2">
    <name type="scientific">Bifidobacterium longum subsp. infantis</name>
    <dbReference type="NCBI Taxonomy" id="1682"/>
    <lineage>
        <taxon>Bacteria</taxon>
        <taxon>Bacillati</taxon>
        <taxon>Actinomycetota</taxon>
        <taxon>Actinomycetes</taxon>
        <taxon>Bifidobacteriales</taxon>
        <taxon>Bifidobacteriaceae</taxon>
        <taxon>Bifidobacterium</taxon>
    </lineage>
</organism>
<evidence type="ECO:0008006" key="3">
    <source>
        <dbReference type="Google" id="ProtNLM"/>
    </source>
</evidence>
<gene>
    <name evidence="1" type="ORF">BLJG463_01165</name>
</gene>
<name>A0A564VJZ5_BIFLI</name>
<dbReference type="AlphaFoldDB" id="A0A564VJZ5"/>